<proteinExistence type="predicted"/>
<dbReference type="AlphaFoldDB" id="A0A8J4VUW8"/>
<organism evidence="1 2">
    <name type="scientific">Castanea mollissima</name>
    <name type="common">Chinese chestnut</name>
    <dbReference type="NCBI Taxonomy" id="60419"/>
    <lineage>
        <taxon>Eukaryota</taxon>
        <taxon>Viridiplantae</taxon>
        <taxon>Streptophyta</taxon>
        <taxon>Embryophyta</taxon>
        <taxon>Tracheophyta</taxon>
        <taxon>Spermatophyta</taxon>
        <taxon>Magnoliopsida</taxon>
        <taxon>eudicotyledons</taxon>
        <taxon>Gunneridae</taxon>
        <taxon>Pentapetalae</taxon>
        <taxon>rosids</taxon>
        <taxon>fabids</taxon>
        <taxon>Fagales</taxon>
        <taxon>Fagaceae</taxon>
        <taxon>Castanea</taxon>
    </lineage>
</organism>
<name>A0A8J4VUW8_9ROSI</name>
<evidence type="ECO:0000313" key="1">
    <source>
        <dbReference type="EMBL" id="KAF3961346.1"/>
    </source>
</evidence>
<accession>A0A8J4VUW8</accession>
<gene>
    <name evidence="1" type="ORF">CMV_014034</name>
</gene>
<sequence>MGRNIACEKRKDPEERSRLWSFEDINNVLTKNTGTKQIQCIGLEMHEPKNRIPFKIVDIKFPIKVV</sequence>
<protein>
    <submittedName>
        <fullName evidence="1">Uncharacterized protein</fullName>
    </submittedName>
</protein>
<dbReference type="Proteomes" id="UP000737018">
    <property type="component" value="Unassembled WGS sequence"/>
</dbReference>
<evidence type="ECO:0000313" key="2">
    <source>
        <dbReference type="Proteomes" id="UP000737018"/>
    </source>
</evidence>
<reference evidence="1" key="1">
    <citation type="submission" date="2020-03" db="EMBL/GenBank/DDBJ databases">
        <title>Castanea mollissima Vanexum genome sequencing.</title>
        <authorList>
            <person name="Staton M."/>
        </authorList>
    </citation>
    <scope>NUCLEOTIDE SEQUENCE</scope>
    <source>
        <tissue evidence="1">Leaf</tissue>
    </source>
</reference>
<comment type="caution">
    <text evidence="1">The sequence shown here is derived from an EMBL/GenBank/DDBJ whole genome shotgun (WGS) entry which is preliminary data.</text>
</comment>
<dbReference type="OrthoDB" id="1752253at2759"/>
<keyword evidence="2" id="KW-1185">Reference proteome</keyword>
<dbReference type="EMBL" id="JRKL02001917">
    <property type="protein sequence ID" value="KAF3961346.1"/>
    <property type="molecule type" value="Genomic_DNA"/>
</dbReference>